<dbReference type="InterPro" id="IPR027417">
    <property type="entry name" value="P-loop_NTPase"/>
</dbReference>
<evidence type="ECO:0000313" key="10">
    <source>
        <dbReference type="Proteomes" id="UP000647017"/>
    </source>
</evidence>
<evidence type="ECO:0000256" key="2">
    <source>
        <dbReference type="ARBA" id="ARBA00005417"/>
    </source>
</evidence>
<evidence type="ECO:0000256" key="5">
    <source>
        <dbReference type="ARBA" id="ARBA00022840"/>
    </source>
</evidence>
<dbReference type="PANTHER" id="PTHR42711:SF5">
    <property type="entry name" value="ABC TRANSPORTER ATP-BINDING PROTEIN NATA"/>
    <property type="match status" value="1"/>
</dbReference>
<feature type="domain" description="ABC transporter" evidence="7">
    <location>
        <begin position="26"/>
        <end position="257"/>
    </location>
</feature>
<keyword evidence="6" id="KW-0046">Antibiotic resistance</keyword>
<dbReference type="PROSITE" id="PS50893">
    <property type="entry name" value="ABC_TRANSPORTER_2"/>
    <property type="match status" value="1"/>
</dbReference>
<dbReference type="SUPFAM" id="SSF52540">
    <property type="entry name" value="P-loop containing nucleoside triphosphate hydrolases"/>
    <property type="match status" value="1"/>
</dbReference>
<evidence type="ECO:0000256" key="1">
    <source>
        <dbReference type="ARBA" id="ARBA00004202"/>
    </source>
</evidence>
<feature type="domain" description="HTH merR-type" evidence="8">
    <location>
        <begin position="119"/>
        <end position="183"/>
    </location>
</feature>
<keyword evidence="5" id="KW-0067">ATP-binding</keyword>
<dbReference type="Gene3D" id="1.10.1660.10">
    <property type="match status" value="1"/>
</dbReference>
<evidence type="ECO:0000313" key="9">
    <source>
        <dbReference type="EMBL" id="GIJ09109.1"/>
    </source>
</evidence>
<dbReference type="InterPro" id="IPR003439">
    <property type="entry name" value="ABC_transporter-like_ATP-bd"/>
</dbReference>
<dbReference type="SUPFAM" id="SSF46955">
    <property type="entry name" value="Putative DNA-binding domain"/>
    <property type="match status" value="1"/>
</dbReference>
<reference evidence="9 10" key="1">
    <citation type="submission" date="2021-01" db="EMBL/GenBank/DDBJ databases">
        <title>Whole genome shotgun sequence of Verrucosispora andamanensis NBRC 109075.</title>
        <authorList>
            <person name="Komaki H."/>
            <person name="Tamura T."/>
        </authorList>
    </citation>
    <scope>NUCLEOTIDE SEQUENCE [LARGE SCALE GENOMIC DNA]</scope>
    <source>
        <strain evidence="9 10">NBRC 109075</strain>
    </source>
</reference>
<evidence type="ECO:0000259" key="7">
    <source>
        <dbReference type="PROSITE" id="PS50893"/>
    </source>
</evidence>
<sequence>MTLRQPSMLTGMNVPVTTSQLQGPAIRVRGLEKSYQKLRVLRGVDLDVARGSIFALLGSNGAGKTTVVKILSTLLKADAGTAHVNGFDVAAQAPDVREAISLTGQFAAVDEILTGRENQLAPYAGVTVRTVRHYHQIGLLPEPERDASGYRRYGALAAVSMIKIRTLANVGVPLSRIDELLEADAPTFTAAIRRIDRHLRDEIERLETSRRQIAQLAAGDGLTLPPEVTAYLHRLREIGASERVVAGERDGWILVAARWPDSVREFMPGKLAQLDDPRIVRLYRVLSEVFDGDVDDDPRLAEAADIMACLAEQAYAAGELNVSNESYDEMPHDLLDALAEESDPRIQRLKELLRERGWIGWNRMEPLAEPPC</sequence>
<dbReference type="InterPro" id="IPR050763">
    <property type="entry name" value="ABC_transporter_ATP-binding"/>
</dbReference>
<dbReference type="Pfam" id="PF00005">
    <property type="entry name" value="ABC_tran"/>
    <property type="match status" value="1"/>
</dbReference>
<organism evidence="9 10">
    <name type="scientific">Micromonospora andamanensis</name>
    <dbReference type="NCBI Taxonomy" id="1287068"/>
    <lineage>
        <taxon>Bacteria</taxon>
        <taxon>Bacillati</taxon>
        <taxon>Actinomycetota</taxon>
        <taxon>Actinomycetes</taxon>
        <taxon>Micromonosporales</taxon>
        <taxon>Micromonosporaceae</taxon>
        <taxon>Micromonospora</taxon>
    </lineage>
</organism>
<evidence type="ECO:0000259" key="8">
    <source>
        <dbReference type="PROSITE" id="PS50937"/>
    </source>
</evidence>
<accession>A0ABQ4HTZ9</accession>
<proteinExistence type="inferred from homology"/>
<name>A0ABQ4HTZ9_9ACTN</name>
<evidence type="ECO:0000256" key="6">
    <source>
        <dbReference type="ARBA" id="ARBA00023251"/>
    </source>
</evidence>
<dbReference type="InterPro" id="IPR000551">
    <property type="entry name" value="MerR-type_HTH_dom"/>
</dbReference>
<dbReference type="PANTHER" id="PTHR42711">
    <property type="entry name" value="ABC TRANSPORTER ATP-BINDING PROTEIN"/>
    <property type="match status" value="1"/>
</dbReference>
<evidence type="ECO:0000256" key="3">
    <source>
        <dbReference type="ARBA" id="ARBA00022448"/>
    </source>
</evidence>
<dbReference type="InterPro" id="IPR009061">
    <property type="entry name" value="DNA-bd_dom_put_sf"/>
</dbReference>
<keyword evidence="4" id="KW-0547">Nucleotide-binding</keyword>
<protein>
    <recommendedName>
        <fullName evidence="11">MerR family transcriptional regulator</fullName>
    </recommendedName>
</protein>
<keyword evidence="10" id="KW-1185">Reference proteome</keyword>
<dbReference type="EMBL" id="BOOZ01000011">
    <property type="protein sequence ID" value="GIJ09109.1"/>
    <property type="molecule type" value="Genomic_DNA"/>
</dbReference>
<dbReference type="SMART" id="SM00422">
    <property type="entry name" value="HTH_MERR"/>
    <property type="match status" value="1"/>
</dbReference>
<dbReference type="CDD" id="cd00592">
    <property type="entry name" value="HTH_MerR-like"/>
    <property type="match status" value="1"/>
</dbReference>
<gene>
    <name evidence="9" type="ORF">Van01_23230</name>
</gene>
<comment type="caution">
    <text evidence="9">The sequence shown here is derived from an EMBL/GenBank/DDBJ whole genome shotgun (WGS) entry which is preliminary data.</text>
</comment>
<dbReference type="Proteomes" id="UP000647017">
    <property type="component" value="Unassembled WGS sequence"/>
</dbReference>
<keyword evidence="3" id="KW-0813">Transport</keyword>
<dbReference type="Gene3D" id="3.40.50.300">
    <property type="entry name" value="P-loop containing nucleotide triphosphate hydrolases"/>
    <property type="match status" value="1"/>
</dbReference>
<evidence type="ECO:0008006" key="11">
    <source>
        <dbReference type="Google" id="ProtNLM"/>
    </source>
</evidence>
<evidence type="ECO:0000256" key="4">
    <source>
        <dbReference type="ARBA" id="ARBA00022741"/>
    </source>
</evidence>
<comment type="similarity">
    <text evidence="2">Belongs to the ABC transporter superfamily.</text>
</comment>
<comment type="subcellular location">
    <subcellularLocation>
        <location evidence="1">Cell membrane</location>
        <topology evidence="1">Peripheral membrane protein</topology>
    </subcellularLocation>
</comment>
<dbReference type="PROSITE" id="PS50937">
    <property type="entry name" value="HTH_MERR_2"/>
    <property type="match status" value="1"/>
</dbReference>